<dbReference type="HOGENOM" id="CLU_2885571_0_0_1"/>
<keyword evidence="2" id="KW-1185">Reference proteome</keyword>
<name>M2PQD4_CERS8</name>
<evidence type="ECO:0000313" key="2">
    <source>
        <dbReference type="Proteomes" id="UP000016930"/>
    </source>
</evidence>
<sequence>MAVITTAATVAKLTSAFSDVERALAAVGSSPSELRSRRLFGGLDQAIYALWTLSDILRTTDGT</sequence>
<dbReference type="Proteomes" id="UP000016930">
    <property type="component" value="Unassembled WGS sequence"/>
</dbReference>
<dbReference type="AlphaFoldDB" id="M2PQD4"/>
<evidence type="ECO:0000313" key="1">
    <source>
        <dbReference type="EMBL" id="EMD38759.1"/>
    </source>
</evidence>
<gene>
    <name evidence="1" type="ORF">CERSUDRAFT_92796</name>
</gene>
<accession>M2PQD4</accession>
<protein>
    <submittedName>
        <fullName evidence="1">Uncharacterized protein</fullName>
    </submittedName>
</protein>
<organism evidence="1 2">
    <name type="scientific">Ceriporiopsis subvermispora (strain B)</name>
    <name type="common">White-rot fungus</name>
    <name type="synonym">Gelatoporia subvermispora</name>
    <dbReference type="NCBI Taxonomy" id="914234"/>
    <lineage>
        <taxon>Eukaryota</taxon>
        <taxon>Fungi</taxon>
        <taxon>Dikarya</taxon>
        <taxon>Basidiomycota</taxon>
        <taxon>Agaricomycotina</taxon>
        <taxon>Agaricomycetes</taxon>
        <taxon>Polyporales</taxon>
        <taxon>Gelatoporiaceae</taxon>
        <taxon>Gelatoporia</taxon>
    </lineage>
</organism>
<dbReference type="EMBL" id="KB445794">
    <property type="protein sequence ID" value="EMD38759.1"/>
    <property type="molecule type" value="Genomic_DNA"/>
</dbReference>
<proteinExistence type="predicted"/>
<reference evidence="1 2" key="1">
    <citation type="journal article" date="2012" name="Proc. Natl. Acad. Sci. U.S.A.">
        <title>Comparative genomics of Ceriporiopsis subvermispora and Phanerochaete chrysosporium provide insight into selective ligninolysis.</title>
        <authorList>
            <person name="Fernandez-Fueyo E."/>
            <person name="Ruiz-Duenas F.J."/>
            <person name="Ferreira P."/>
            <person name="Floudas D."/>
            <person name="Hibbett D.S."/>
            <person name="Canessa P."/>
            <person name="Larrondo L.F."/>
            <person name="James T.Y."/>
            <person name="Seelenfreund D."/>
            <person name="Lobos S."/>
            <person name="Polanco R."/>
            <person name="Tello M."/>
            <person name="Honda Y."/>
            <person name="Watanabe T."/>
            <person name="Watanabe T."/>
            <person name="Ryu J.S."/>
            <person name="Kubicek C.P."/>
            <person name="Schmoll M."/>
            <person name="Gaskell J."/>
            <person name="Hammel K.E."/>
            <person name="St John F.J."/>
            <person name="Vanden Wymelenberg A."/>
            <person name="Sabat G."/>
            <person name="Splinter BonDurant S."/>
            <person name="Syed K."/>
            <person name="Yadav J.S."/>
            <person name="Doddapaneni H."/>
            <person name="Subramanian V."/>
            <person name="Lavin J.L."/>
            <person name="Oguiza J.A."/>
            <person name="Perez G."/>
            <person name="Pisabarro A.G."/>
            <person name="Ramirez L."/>
            <person name="Santoyo F."/>
            <person name="Master E."/>
            <person name="Coutinho P.M."/>
            <person name="Henrissat B."/>
            <person name="Lombard V."/>
            <person name="Magnuson J.K."/>
            <person name="Kuees U."/>
            <person name="Hori C."/>
            <person name="Igarashi K."/>
            <person name="Samejima M."/>
            <person name="Held B.W."/>
            <person name="Barry K.W."/>
            <person name="LaButti K.M."/>
            <person name="Lapidus A."/>
            <person name="Lindquist E.A."/>
            <person name="Lucas S.M."/>
            <person name="Riley R."/>
            <person name="Salamov A.A."/>
            <person name="Hoffmeister D."/>
            <person name="Schwenk D."/>
            <person name="Hadar Y."/>
            <person name="Yarden O."/>
            <person name="de Vries R.P."/>
            <person name="Wiebenga A."/>
            <person name="Stenlid J."/>
            <person name="Eastwood D."/>
            <person name="Grigoriev I.V."/>
            <person name="Berka R.M."/>
            <person name="Blanchette R.A."/>
            <person name="Kersten P."/>
            <person name="Martinez A.T."/>
            <person name="Vicuna R."/>
            <person name="Cullen D."/>
        </authorList>
    </citation>
    <scope>NUCLEOTIDE SEQUENCE [LARGE SCALE GENOMIC DNA]</scope>
    <source>
        <strain evidence="1 2">B</strain>
    </source>
</reference>